<dbReference type="SUPFAM" id="SSF47413">
    <property type="entry name" value="lambda repressor-like DNA-binding domains"/>
    <property type="match status" value="1"/>
</dbReference>
<feature type="domain" description="HTH cro/C1-type" evidence="1">
    <location>
        <begin position="16"/>
        <end position="70"/>
    </location>
</feature>
<proteinExistence type="predicted"/>
<dbReference type="PROSITE" id="PS50943">
    <property type="entry name" value="HTH_CROC1"/>
    <property type="match status" value="1"/>
</dbReference>
<dbReference type="Proteomes" id="UP001597480">
    <property type="component" value="Unassembled WGS sequence"/>
</dbReference>
<evidence type="ECO:0000259" key="1">
    <source>
        <dbReference type="PROSITE" id="PS50943"/>
    </source>
</evidence>
<organism evidence="2 3">
    <name type="scientific">Flavobacterium suzhouense</name>
    <dbReference type="NCBI Taxonomy" id="1529638"/>
    <lineage>
        <taxon>Bacteria</taxon>
        <taxon>Pseudomonadati</taxon>
        <taxon>Bacteroidota</taxon>
        <taxon>Flavobacteriia</taxon>
        <taxon>Flavobacteriales</taxon>
        <taxon>Flavobacteriaceae</taxon>
        <taxon>Flavobacterium</taxon>
    </lineage>
</organism>
<dbReference type="RefSeq" id="WP_379821166.1">
    <property type="nucleotide sequence ID" value="NZ_JBHUMD010000026.1"/>
</dbReference>
<dbReference type="InterPro" id="IPR001387">
    <property type="entry name" value="Cro/C1-type_HTH"/>
</dbReference>
<protein>
    <submittedName>
        <fullName evidence="2">Helix-turn-helix domain-containing protein</fullName>
    </submittedName>
</protein>
<evidence type="ECO:0000313" key="2">
    <source>
        <dbReference type="EMBL" id="MFD2602734.1"/>
    </source>
</evidence>
<dbReference type="InterPro" id="IPR010982">
    <property type="entry name" value="Lambda_DNA-bd_dom_sf"/>
</dbReference>
<name>A0ABW5NV35_9FLAO</name>
<accession>A0ABW5NV35</accession>
<evidence type="ECO:0000313" key="3">
    <source>
        <dbReference type="Proteomes" id="UP001597480"/>
    </source>
</evidence>
<sequence>MLQFKDRRLVTFGAHVKAIRLGKGLEYADLARETSLSKSDIAAIEEGSKNFAFTTLLELAKGLGVNPSNLLDFDIQV</sequence>
<dbReference type="EMBL" id="JBHUMD010000026">
    <property type="protein sequence ID" value="MFD2602734.1"/>
    <property type="molecule type" value="Genomic_DNA"/>
</dbReference>
<gene>
    <name evidence="2" type="ORF">ACFSR3_11755</name>
</gene>
<keyword evidence="3" id="KW-1185">Reference proteome</keyword>
<reference evidence="3" key="1">
    <citation type="journal article" date="2019" name="Int. J. Syst. Evol. Microbiol.">
        <title>The Global Catalogue of Microorganisms (GCM) 10K type strain sequencing project: providing services to taxonomists for standard genome sequencing and annotation.</title>
        <authorList>
            <consortium name="The Broad Institute Genomics Platform"/>
            <consortium name="The Broad Institute Genome Sequencing Center for Infectious Disease"/>
            <person name="Wu L."/>
            <person name="Ma J."/>
        </authorList>
    </citation>
    <scope>NUCLEOTIDE SEQUENCE [LARGE SCALE GENOMIC DNA]</scope>
    <source>
        <strain evidence="3">KCTC 42107</strain>
    </source>
</reference>
<comment type="caution">
    <text evidence="2">The sequence shown here is derived from an EMBL/GenBank/DDBJ whole genome shotgun (WGS) entry which is preliminary data.</text>
</comment>
<dbReference type="CDD" id="cd00093">
    <property type="entry name" value="HTH_XRE"/>
    <property type="match status" value="1"/>
</dbReference>
<dbReference type="Pfam" id="PF13560">
    <property type="entry name" value="HTH_31"/>
    <property type="match status" value="1"/>
</dbReference>
<dbReference type="Gene3D" id="1.10.260.40">
    <property type="entry name" value="lambda repressor-like DNA-binding domains"/>
    <property type="match status" value="1"/>
</dbReference>
<dbReference type="SMART" id="SM00530">
    <property type="entry name" value="HTH_XRE"/>
    <property type="match status" value="1"/>
</dbReference>